<gene>
    <name evidence="2" type="ORF">LSTR_LSTR016702</name>
</gene>
<evidence type="ECO:0000256" key="1">
    <source>
        <dbReference type="SAM" id="SignalP"/>
    </source>
</evidence>
<protein>
    <recommendedName>
        <fullName evidence="4">Secreted protein</fullName>
    </recommendedName>
</protein>
<reference evidence="2 3" key="1">
    <citation type="journal article" date="2017" name="Gigascience">
        <title>Genome sequence of the small brown planthopper, Laodelphax striatellus.</title>
        <authorList>
            <person name="Zhu J."/>
            <person name="Jiang F."/>
            <person name="Wang X."/>
            <person name="Yang P."/>
            <person name="Bao Y."/>
            <person name="Zhao W."/>
            <person name="Wang W."/>
            <person name="Lu H."/>
            <person name="Wang Q."/>
            <person name="Cui N."/>
            <person name="Li J."/>
            <person name="Chen X."/>
            <person name="Luo L."/>
            <person name="Yu J."/>
            <person name="Kang L."/>
            <person name="Cui F."/>
        </authorList>
    </citation>
    <scope>NUCLEOTIDE SEQUENCE [LARGE SCALE GENOMIC DNA]</scope>
    <source>
        <strain evidence="2">Lst14</strain>
    </source>
</reference>
<keyword evidence="3" id="KW-1185">Reference proteome</keyword>
<evidence type="ECO:0008006" key="4">
    <source>
        <dbReference type="Google" id="ProtNLM"/>
    </source>
</evidence>
<sequence>MALVFFFFTVKVVRCRTMGTTDVRGALQERGLFGDHLGRRQQLAASAHPLLLSGGVPFAGQTVLECQTPQPSFLQTHSHSLGHRLARCSAQFA</sequence>
<comment type="caution">
    <text evidence="2">The sequence shown here is derived from an EMBL/GenBank/DDBJ whole genome shotgun (WGS) entry which is preliminary data.</text>
</comment>
<dbReference type="AlphaFoldDB" id="A0A482XER7"/>
<dbReference type="InParanoid" id="A0A482XER7"/>
<dbReference type="EMBL" id="QKKF02011497">
    <property type="protein sequence ID" value="RZF44060.1"/>
    <property type="molecule type" value="Genomic_DNA"/>
</dbReference>
<feature type="chain" id="PRO_5019788606" description="Secreted protein" evidence="1">
    <location>
        <begin position="16"/>
        <end position="93"/>
    </location>
</feature>
<feature type="signal peptide" evidence="1">
    <location>
        <begin position="1"/>
        <end position="15"/>
    </location>
</feature>
<evidence type="ECO:0000313" key="2">
    <source>
        <dbReference type="EMBL" id="RZF44060.1"/>
    </source>
</evidence>
<organism evidence="2 3">
    <name type="scientific">Laodelphax striatellus</name>
    <name type="common">Small brown planthopper</name>
    <name type="synonym">Delphax striatella</name>
    <dbReference type="NCBI Taxonomy" id="195883"/>
    <lineage>
        <taxon>Eukaryota</taxon>
        <taxon>Metazoa</taxon>
        <taxon>Ecdysozoa</taxon>
        <taxon>Arthropoda</taxon>
        <taxon>Hexapoda</taxon>
        <taxon>Insecta</taxon>
        <taxon>Pterygota</taxon>
        <taxon>Neoptera</taxon>
        <taxon>Paraneoptera</taxon>
        <taxon>Hemiptera</taxon>
        <taxon>Auchenorrhyncha</taxon>
        <taxon>Fulgoroidea</taxon>
        <taxon>Delphacidae</taxon>
        <taxon>Criomorphinae</taxon>
        <taxon>Laodelphax</taxon>
    </lineage>
</organism>
<accession>A0A482XER7</accession>
<keyword evidence="1" id="KW-0732">Signal</keyword>
<proteinExistence type="predicted"/>
<name>A0A482XER7_LAOST</name>
<dbReference type="Proteomes" id="UP000291343">
    <property type="component" value="Unassembled WGS sequence"/>
</dbReference>
<evidence type="ECO:0000313" key="3">
    <source>
        <dbReference type="Proteomes" id="UP000291343"/>
    </source>
</evidence>